<dbReference type="Gene3D" id="3.90.190.10">
    <property type="entry name" value="Protein tyrosine phosphatase superfamily"/>
    <property type="match status" value="1"/>
</dbReference>
<dbReference type="Pfam" id="PF10409">
    <property type="entry name" value="PTEN_C2"/>
    <property type="match status" value="1"/>
</dbReference>
<comment type="similarity">
    <text evidence="1">Belongs to the formin-like family. Class-II subfamily.</text>
</comment>
<keyword evidence="8" id="KW-1185">Reference proteome</keyword>
<feature type="domain" description="FH2" evidence="6">
    <location>
        <begin position="1221"/>
        <end position="1605"/>
    </location>
</feature>
<dbReference type="Pfam" id="PF14111">
    <property type="entry name" value="DUF4283"/>
    <property type="match status" value="1"/>
</dbReference>
<dbReference type="InterPro" id="IPR029021">
    <property type="entry name" value="Prot-tyrosine_phosphatase-like"/>
</dbReference>
<evidence type="ECO:0000256" key="4">
    <source>
        <dbReference type="SAM" id="MobiDB-lite"/>
    </source>
</evidence>
<feature type="compositionally biased region" description="Polar residues" evidence="4">
    <location>
        <begin position="626"/>
        <end position="638"/>
    </location>
</feature>
<dbReference type="InterPro" id="IPR025558">
    <property type="entry name" value="DUF4283"/>
</dbReference>
<feature type="compositionally biased region" description="Pro residues" evidence="4">
    <location>
        <begin position="693"/>
        <end position="706"/>
    </location>
</feature>
<dbReference type="InterPro" id="IPR042201">
    <property type="entry name" value="FH2_Formin_sf"/>
</dbReference>
<reference evidence="7 8" key="1">
    <citation type="journal article" date="2023" name="Hortic Res">
        <title>The complete reference genome for grapevine (Vitis vinifera L.) genetics and breeding.</title>
        <authorList>
            <person name="Shi X."/>
            <person name="Cao S."/>
            <person name="Wang X."/>
            <person name="Huang S."/>
            <person name="Wang Y."/>
            <person name="Liu Z."/>
            <person name="Liu W."/>
            <person name="Leng X."/>
            <person name="Peng Y."/>
            <person name="Wang N."/>
            <person name="Wang Y."/>
            <person name="Ma Z."/>
            <person name="Xu X."/>
            <person name="Zhang F."/>
            <person name="Xue H."/>
            <person name="Zhong H."/>
            <person name="Wang Y."/>
            <person name="Zhang K."/>
            <person name="Velt A."/>
            <person name="Avia K."/>
            <person name="Holtgrawe D."/>
            <person name="Grimplet J."/>
            <person name="Matus J.T."/>
            <person name="Ware D."/>
            <person name="Wu X."/>
            <person name="Wang H."/>
            <person name="Liu C."/>
            <person name="Fang Y."/>
            <person name="Rustenholz C."/>
            <person name="Cheng Z."/>
            <person name="Xiao H."/>
            <person name="Zhou Y."/>
        </authorList>
    </citation>
    <scope>NUCLEOTIDE SEQUENCE [LARGE SCALE GENOMIC DNA]</scope>
    <source>
        <strain evidence="8">cv. Pinot noir / PN40024</strain>
        <tissue evidence="7">Leaf</tissue>
    </source>
</reference>
<dbReference type="Proteomes" id="UP001227230">
    <property type="component" value="Chromosome 4"/>
</dbReference>
<dbReference type="PROSITE" id="PS51444">
    <property type="entry name" value="FH2"/>
    <property type="match status" value="1"/>
</dbReference>
<evidence type="ECO:0000313" key="7">
    <source>
        <dbReference type="EMBL" id="WJZ85358.1"/>
    </source>
</evidence>
<dbReference type="PROSITE" id="PS51182">
    <property type="entry name" value="C2_TENSIN"/>
    <property type="match status" value="1"/>
</dbReference>
<organism evidence="7 8">
    <name type="scientific">Vitis vinifera</name>
    <name type="common">Grape</name>
    <dbReference type="NCBI Taxonomy" id="29760"/>
    <lineage>
        <taxon>Eukaryota</taxon>
        <taxon>Viridiplantae</taxon>
        <taxon>Streptophyta</taxon>
        <taxon>Embryophyta</taxon>
        <taxon>Tracheophyta</taxon>
        <taxon>Spermatophyta</taxon>
        <taxon>Magnoliopsida</taxon>
        <taxon>eudicotyledons</taxon>
        <taxon>Gunneridae</taxon>
        <taxon>Pentapetalae</taxon>
        <taxon>rosids</taxon>
        <taxon>Vitales</taxon>
        <taxon>Vitaceae</taxon>
        <taxon>Viteae</taxon>
        <taxon>Vitis</taxon>
    </lineage>
</organism>
<protein>
    <recommendedName>
        <fullName evidence="3">Formin-like protein</fullName>
    </recommendedName>
</protein>
<keyword evidence="2" id="KW-0378">Hydrolase</keyword>
<proteinExistence type="inferred from homology"/>
<sequence>MALFRKFFYRKPPDGLLEISERVYVFDCCFTTDVLEDEEYKVYMGSIVGQLREHFPDASFMVFNFREGDSQSQISSILSEYDMTVMDYPRHYEGCPLLTMEMIHHFLRSSESWLSLGQQNVLLMHCERSGWPILAFMLAALLIYRKQYTGEQKTLDMIYKQAPRELLQLMSPLNPLPSQLRYLQYVSRRNVGSEWPPLDRALTLDCVILRIIPNLDGEGGCRPIFRIYGQDPFMVADRTPKVLFSTPKRSKTVRHYKQEDCELVKIDIHCHIQGDVVLECISLEEDMEREEMMFRVMFNTAFIRSNILMLNRDEIDILWNSKDQFPKDFRAEVLFSEMDSGNSLITIDLEGVEEKDGLPMEAFAKVQEIFSNVDWLDPKTDVAFNVLQQITASNVLQELETDSAQSGETVGLLQELSPEKVEDKPKPKAAENNISSTTSMALGKQHMTSAKPSVDANLIRRKIDPQELQVALQRPAQSKIISQRIPQTPISNPVSNSNSLQGSPVPISRYHSAPSALGITALLHDHAAPIGQEVTQSVTISPLSPAISVPVSRVTKPMQPCIVSIPPAPPPPPSLQPSLEPPTSMTKISAAPPPPPPPPPPPCAPQRSPLTSSASEPIRSLLTKQPGASLQGRHQSSLMAPRPPPLPHSFSGKCQSSTVKNSPSPPPPPPPPQRSCFSGTSTSTTVNNSFSTPAPPPPPPPPPPPQRSCFSGTSTSTTVNNSFSTPAPPSPPPPPPPPPPCGVIPSVSCLLSSSLHKMNSVVPVGPPPPPPPPSCSGSASSPNITSTAPPSPPSPGFMPKDSRSNNFPHAPPPPPAPFGKGLSKASGAQVAGSNGNIPPFPGPPSAQFGGKGRGLSRAGPKIQAQPKKASLKPYHWLKLTRAMQGSLWAETQRPEEASKAPEFDMSELESLFSTAVPNSENGGVGGKSNRRASGPKSEKVQLIDLRRAYNCEIMLTKVKMPLPDLMRKMRARGEAGGSRGGRCCFVVEAKSFEILIEELGGKLRGCIWERSKGVSSWIRFGEASLRCFLDGVEVCCREVNNSVWAIGWEEGNRKYRMERRSNGAGRFIFCSVRDIDSKKYSIIVPEGKGQSFGWNSLAERLRDLGVTPLGGLQGSKGSEDLLRMKGGSKVQWREKGVELKTYADAVRKSPGRVGQSVWIEVGEGEVRGRIEQMSQCLVGWWGPNSAPCPEVEYVRSWALKHWALKGNLRVATLGRGLLLFDFELPDEAVRVLARGLRNFKENVIVLERWNPEVGCLRKEPMAKEVWVRVIGLPLHLRSSEVFKRIGDECGGFLAADNSSLHEMQWARLLSSVLALDDSALDVDQVDNLIKFCPTKEEIELLKGYNGDKGNLGKCEQFFLELMKVPRVESKLRVFSFKIQFRIQVSDLKNNLNVVNSASEEIRNSVKLKRIMQTILSLGNALNHGTARGSAIGFRLDSLLKLTDTRARNNKMTLMNYLCKVLAEKLPELLDFPKDLLHLEASTKIQLKYLAEEMQAISKGLEKVVQELTASENDGPVSENFCKTLKEFLVFAEAEVRSLASLYSGVGRNADALALYFGEDPARCPFEQVVSTLLNFVRMFTRAHEENCKQLEFERKKAQKEAESEKIKINHKQESEHLVRTSIKSGNIK</sequence>
<dbReference type="SUPFAM" id="SSF49562">
    <property type="entry name" value="C2 domain (Calcium/lipid-binding domain, CaLB)"/>
    <property type="match status" value="1"/>
</dbReference>
<feature type="compositionally biased region" description="Pro residues" evidence="4">
    <location>
        <begin position="726"/>
        <end position="742"/>
    </location>
</feature>
<dbReference type="SUPFAM" id="SSF52799">
    <property type="entry name" value="(Phosphotyrosine protein) phosphatases II"/>
    <property type="match status" value="1"/>
</dbReference>
<feature type="compositionally biased region" description="Pro residues" evidence="4">
    <location>
        <begin position="764"/>
        <end position="774"/>
    </location>
</feature>
<evidence type="ECO:0000259" key="6">
    <source>
        <dbReference type="PROSITE" id="PS51444"/>
    </source>
</evidence>
<gene>
    <name evidence="7" type="ORF">VitviT2T_004898</name>
</gene>
<dbReference type="SUPFAM" id="SSF101447">
    <property type="entry name" value="Formin homology 2 domain (FH2 domain)"/>
    <property type="match status" value="2"/>
</dbReference>
<dbReference type="SMART" id="SM01326">
    <property type="entry name" value="PTEN_C2"/>
    <property type="match status" value="1"/>
</dbReference>
<evidence type="ECO:0000256" key="1">
    <source>
        <dbReference type="ARBA" id="ARBA00006468"/>
    </source>
</evidence>
<feature type="compositionally biased region" description="Polar residues" evidence="4">
    <location>
        <begin position="652"/>
        <end position="661"/>
    </location>
</feature>
<feature type="region of interest" description="Disordered" evidence="4">
    <location>
        <begin position="626"/>
        <end position="746"/>
    </location>
</feature>
<dbReference type="InterPro" id="IPR014020">
    <property type="entry name" value="Tensin_C2-dom"/>
</dbReference>
<feature type="compositionally biased region" description="Pro residues" evidence="4">
    <location>
        <begin position="663"/>
        <end position="673"/>
    </location>
</feature>
<feature type="region of interest" description="Disordered" evidence="4">
    <location>
        <begin position="1603"/>
        <end position="1628"/>
    </location>
</feature>
<feature type="compositionally biased region" description="Basic and acidic residues" evidence="4">
    <location>
        <begin position="1603"/>
        <end position="1618"/>
    </location>
</feature>
<dbReference type="Pfam" id="PF02181">
    <property type="entry name" value="FH2"/>
    <property type="match status" value="2"/>
</dbReference>
<feature type="region of interest" description="Disordered" evidence="4">
    <location>
        <begin position="758"/>
        <end position="869"/>
    </location>
</feature>
<accession>A0ABY9BS49</accession>
<dbReference type="InterPro" id="IPR015425">
    <property type="entry name" value="FH2_Formin"/>
</dbReference>
<keyword evidence="2" id="KW-0904">Protein phosphatase</keyword>
<feature type="region of interest" description="Disordered" evidence="4">
    <location>
        <begin position="562"/>
        <end position="614"/>
    </location>
</feature>
<evidence type="ECO:0000256" key="2">
    <source>
        <dbReference type="ARBA" id="ARBA00022912"/>
    </source>
</evidence>
<feature type="compositionally biased region" description="Low complexity" evidence="4">
    <location>
        <begin position="775"/>
        <end position="788"/>
    </location>
</feature>
<dbReference type="SMART" id="SM00498">
    <property type="entry name" value="FH2"/>
    <property type="match status" value="1"/>
</dbReference>
<dbReference type="PANTHER" id="PTHR45733:SF8">
    <property type="entry name" value="FORMIN-J"/>
    <property type="match status" value="1"/>
</dbReference>
<evidence type="ECO:0000259" key="5">
    <source>
        <dbReference type="PROSITE" id="PS51182"/>
    </source>
</evidence>
<feature type="compositionally biased region" description="Pro residues" evidence="4">
    <location>
        <begin position="566"/>
        <end position="575"/>
    </location>
</feature>
<feature type="compositionally biased region" description="Pro residues" evidence="4">
    <location>
        <begin position="591"/>
        <end position="604"/>
    </location>
</feature>
<feature type="domain" description="C2 tensin-type" evidence="5">
    <location>
        <begin position="199"/>
        <end position="338"/>
    </location>
</feature>
<dbReference type="EMBL" id="CP126651">
    <property type="protein sequence ID" value="WJZ85358.1"/>
    <property type="molecule type" value="Genomic_DNA"/>
</dbReference>
<feature type="compositionally biased region" description="Low complexity" evidence="4">
    <location>
        <begin position="677"/>
        <end position="692"/>
    </location>
</feature>
<dbReference type="PANTHER" id="PTHR45733">
    <property type="entry name" value="FORMIN-J"/>
    <property type="match status" value="1"/>
</dbReference>
<feature type="region of interest" description="Disordered" evidence="4">
    <location>
        <begin position="914"/>
        <end position="937"/>
    </location>
</feature>
<feature type="compositionally biased region" description="Low complexity" evidence="4">
    <location>
        <begin position="710"/>
        <end position="725"/>
    </location>
</feature>
<dbReference type="InterPro" id="IPR035892">
    <property type="entry name" value="C2_domain_sf"/>
</dbReference>
<dbReference type="InterPro" id="IPR051144">
    <property type="entry name" value="Formin_homology_domain"/>
</dbReference>
<name>A0ABY9BS49_VITVI</name>
<dbReference type="Gene3D" id="2.60.40.1110">
    <property type="match status" value="1"/>
</dbReference>
<evidence type="ECO:0000256" key="3">
    <source>
        <dbReference type="RuleBase" id="RU361260"/>
    </source>
</evidence>
<evidence type="ECO:0000313" key="8">
    <source>
        <dbReference type="Proteomes" id="UP001227230"/>
    </source>
</evidence>
<dbReference type="Gene3D" id="1.20.58.2220">
    <property type="entry name" value="Formin, FH2 domain"/>
    <property type="match status" value="2"/>
</dbReference>